<feature type="non-terminal residue" evidence="4">
    <location>
        <position position="1"/>
    </location>
</feature>
<evidence type="ECO:0000256" key="1">
    <source>
        <dbReference type="ARBA" id="ARBA00022980"/>
    </source>
</evidence>
<dbReference type="InterPro" id="IPR027486">
    <property type="entry name" value="Ribosomal_uS10_dom"/>
</dbReference>
<reference evidence="4" key="1">
    <citation type="submission" date="2016-04" db="EMBL/GenBank/DDBJ databases">
        <authorList>
            <person name="Calderon-Fernandez G.M.Sr."/>
        </authorList>
    </citation>
    <scope>NUCLEOTIDE SEQUENCE</scope>
    <source>
        <strain evidence="4">Int1</strain>
        <tissue evidence="4">Integument</tissue>
    </source>
</reference>
<dbReference type="Pfam" id="PF00338">
    <property type="entry name" value="Ribosomal_S10"/>
    <property type="match status" value="1"/>
</dbReference>
<dbReference type="PANTHER" id="PTHR13473">
    <property type="entry name" value="MITOCHONDRIAL RIBOSOMAL PROTEIN L48"/>
    <property type="match status" value="1"/>
</dbReference>
<dbReference type="AlphaFoldDB" id="A0A161TJM1"/>
<sequence>LIYCVIDVINSPKMLLVRSLCYGGKRLNACLQLLQRSYCTFYDPPYLENMKPKIPLYGPLNVQIKGYDFALLESYQKLVNKIATIMDIEVADGWATPAKVQKVQKFNR</sequence>
<keyword evidence="2" id="KW-0687">Ribonucleoprotein</keyword>
<organism evidence="4">
    <name type="scientific">Triatoma infestans</name>
    <name type="common">Assassin bug</name>
    <dbReference type="NCBI Taxonomy" id="30076"/>
    <lineage>
        <taxon>Eukaryota</taxon>
        <taxon>Metazoa</taxon>
        <taxon>Ecdysozoa</taxon>
        <taxon>Arthropoda</taxon>
        <taxon>Hexapoda</taxon>
        <taxon>Insecta</taxon>
        <taxon>Pterygota</taxon>
        <taxon>Neoptera</taxon>
        <taxon>Paraneoptera</taxon>
        <taxon>Hemiptera</taxon>
        <taxon>Heteroptera</taxon>
        <taxon>Panheteroptera</taxon>
        <taxon>Cimicomorpha</taxon>
        <taxon>Reduviidae</taxon>
        <taxon>Triatominae</taxon>
        <taxon>Triatoma</taxon>
    </lineage>
</organism>
<dbReference type="SUPFAM" id="SSF54999">
    <property type="entry name" value="Ribosomal protein S10"/>
    <property type="match status" value="1"/>
</dbReference>
<dbReference type="PANTHER" id="PTHR13473:SF0">
    <property type="entry name" value="LARGE RIBOSOMAL SUBUNIT PROTEIN ML48"/>
    <property type="match status" value="1"/>
</dbReference>
<dbReference type="InterPro" id="IPR036838">
    <property type="entry name" value="Ribosomal_uS10_dom_sf"/>
</dbReference>
<accession>A0A161TJM1</accession>
<dbReference type="InterPro" id="IPR027487">
    <property type="entry name" value="Ribosomal_mL48"/>
</dbReference>
<reference evidence="4" key="2">
    <citation type="journal article" date="2017" name="J. Med. Entomol.">
        <title>Transcriptome Analysis of the Triatoma infestans (Hemiptera: Reduviidae) Integument.</title>
        <authorList>
            <person name="Calderon-Fernandez G.M."/>
            <person name="Moriconi D.E."/>
            <person name="Dulbecco A.B."/>
            <person name="Juarez M.P."/>
        </authorList>
    </citation>
    <scope>NUCLEOTIDE SEQUENCE</scope>
    <source>
        <strain evidence="4">Int1</strain>
        <tissue evidence="4">Integument</tissue>
    </source>
</reference>
<evidence type="ECO:0000256" key="2">
    <source>
        <dbReference type="ARBA" id="ARBA00023274"/>
    </source>
</evidence>
<dbReference type="EMBL" id="GEMB01000079">
    <property type="protein sequence ID" value="JAS03032.1"/>
    <property type="molecule type" value="Transcribed_RNA"/>
</dbReference>
<feature type="domain" description="Small ribosomal subunit protein uS10" evidence="3">
    <location>
        <begin position="61"/>
        <end position="105"/>
    </location>
</feature>
<proteinExistence type="predicted"/>
<evidence type="ECO:0000313" key="4">
    <source>
        <dbReference type="EMBL" id="JAS03032.1"/>
    </source>
</evidence>
<dbReference type="GO" id="GO:1990904">
    <property type="term" value="C:ribonucleoprotein complex"/>
    <property type="evidence" value="ECO:0007669"/>
    <property type="project" value="UniProtKB-KW"/>
</dbReference>
<evidence type="ECO:0000259" key="3">
    <source>
        <dbReference type="Pfam" id="PF00338"/>
    </source>
</evidence>
<keyword evidence="1 4" id="KW-0689">Ribosomal protein</keyword>
<protein>
    <submittedName>
        <fullName evidence="4">39s ribosomal protein mitochondrial</fullName>
    </submittedName>
</protein>
<name>A0A161TJM1_TRIIF</name>
<dbReference type="GO" id="GO:0005761">
    <property type="term" value="C:mitochondrial ribosome"/>
    <property type="evidence" value="ECO:0007669"/>
    <property type="project" value="InterPro"/>
</dbReference>